<dbReference type="Pfam" id="PF10324">
    <property type="entry name" value="7TM_GPCR_Srw"/>
    <property type="match status" value="2"/>
</dbReference>
<evidence type="ECO:0000313" key="8">
    <source>
        <dbReference type="Proteomes" id="UP000887540"/>
    </source>
</evidence>
<keyword evidence="2 6" id="KW-0812">Transmembrane</keyword>
<feature type="domain" description="G-protein coupled receptors family 1 profile" evidence="7">
    <location>
        <begin position="8"/>
        <end position="347"/>
    </location>
</feature>
<evidence type="ECO:0000256" key="5">
    <source>
        <dbReference type="SAM" id="MobiDB-lite"/>
    </source>
</evidence>
<evidence type="ECO:0000259" key="7">
    <source>
        <dbReference type="PROSITE" id="PS50262"/>
    </source>
</evidence>
<reference evidence="9" key="1">
    <citation type="submission" date="2022-11" db="UniProtKB">
        <authorList>
            <consortium name="WormBaseParasite"/>
        </authorList>
    </citation>
    <scope>IDENTIFICATION</scope>
</reference>
<evidence type="ECO:0000256" key="6">
    <source>
        <dbReference type="SAM" id="Phobius"/>
    </source>
</evidence>
<dbReference type="InterPro" id="IPR053219">
    <property type="entry name" value="GPCR_Dmsr-1"/>
</dbReference>
<dbReference type="Proteomes" id="UP000887540">
    <property type="component" value="Unplaced"/>
</dbReference>
<feature type="transmembrane region" description="Helical" evidence="6">
    <location>
        <begin position="331"/>
        <end position="350"/>
    </location>
</feature>
<feature type="region of interest" description="Disordered" evidence="5">
    <location>
        <begin position="420"/>
        <end position="516"/>
    </location>
</feature>
<feature type="transmembrane region" description="Helical" evidence="6">
    <location>
        <begin position="107"/>
        <end position="129"/>
    </location>
</feature>
<keyword evidence="4 6" id="KW-0472">Membrane</keyword>
<sequence>MCIFGTLCNFCNIVVLTRKTMRTPVNMILTAMACCDTVVLFSNLIYTTHFTFVAFEHCYPKHWSYGWAMFLIAHAHLSLVGHSSSVWLSVMLALIRYLTLRTRGKITSVQIGAIHSYIAIGSVILFVSVMNAPNFLTYQIIERPLNLTCSRVDPLDFEAKAFVPGISDLAMEADCLVFRMAFWISGIVFKMMPCLLLTLFVWLLTRILNEVKQNRMRLLKGARPPPISPINGFTPNHNDGMMKNKPSLSIKPDANSSDGGHRPSNVSATFARNNSIKGRPSGGRTDRTTRMLLVIVCVFLVTELPQGIMAVLSGMFSEQFRIYIYNNVGDILDLLSLCGACTSFIIYCTMSAQFRNEFRRIFIPRNCWLEKSVSSNRRDSEAFLGQKTGQTFLRPSFAEVNGSSAERSITLTMVGSTNSVRKVSNPENHTPTVGNPAFRTPSPYSSDSEHGAHMGNGRGTFSTKNSHLTAPDSANTGSSGYHTDRDDPTIQYMESPEEEFSKPIVDQQEESSVPDSIDESVHLLKDHRKTAARTNGSIYEEKVK</sequence>
<feature type="transmembrane region" description="Helical" evidence="6">
    <location>
        <begin position="291"/>
        <end position="311"/>
    </location>
</feature>
<dbReference type="GO" id="GO:0005886">
    <property type="term" value="C:plasma membrane"/>
    <property type="evidence" value="ECO:0007669"/>
    <property type="project" value="TreeGrafter"/>
</dbReference>
<keyword evidence="3 6" id="KW-1133">Transmembrane helix</keyword>
<dbReference type="PRINTS" id="PR00237">
    <property type="entry name" value="GPCRRHODOPSN"/>
</dbReference>
<dbReference type="CDD" id="cd14978">
    <property type="entry name" value="7tmA_FMRFamide_R-like"/>
    <property type="match status" value="1"/>
</dbReference>
<feature type="compositionally biased region" description="Polar residues" evidence="5">
    <location>
        <begin position="254"/>
        <end position="276"/>
    </location>
</feature>
<dbReference type="PANTHER" id="PTHR46273">
    <property type="entry name" value="MYOSUPPRESSIN RECEPTOR 1, ISOFORM B-RELATED"/>
    <property type="match status" value="1"/>
</dbReference>
<keyword evidence="8" id="KW-1185">Reference proteome</keyword>
<dbReference type="PANTHER" id="PTHR46273:SF14">
    <property type="entry name" value="G-PROTEIN COUPLED RECEPTOR DMSR-1"/>
    <property type="match status" value="1"/>
</dbReference>
<dbReference type="GO" id="GO:0008528">
    <property type="term" value="F:G protein-coupled peptide receptor activity"/>
    <property type="evidence" value="ECO:0007669"/>
    <property type="project" value="InterPro"/>
</dbReference>
<dbReference type="Gene3D" id="1.20.1070.10">
    <property type="entry name" value="Rhodopsin 7-helix transmembrane proteins"/>
    <property type="match status" value="1"/>
</dbReference>
<feature type="region of interest" description="Disordered" evidence="5">
    <location>
        <begin position="229"/>
        <end position="284"/>
    </location>
</feature>
<name>A0A914D941_9BILA</name>
<feature type="transmembrane region" description="Helical" evidence="6">
    <location>
        <begin position="181"/>
        <end position="208"/>
    </location>
</feature>
<evidence type="ECO:0000256" key="1">
    <source>
        <dbReference type="ARBA" id="ARBA00004370"/>
    </source>
</evidence>
<dbReference type="InterPro" id="IPR019427">
    <property type="entry name" value="7TM_GPCR_serpentine_rcpt_Srw"/>
</dbReference>
<dbReference type="PROSITE" id="PS50262">
    <property type="entry name" value="G_PROTEIN_RECEP_F1_2"/>
    <property type="match status" value="1"/>
</dbReference>
<dbReference type="InterPro" id="IPR000276">
    <property type="entry name" value="GPCR_Rhodpsn"/>
</dbReference>
<dbReference type="WBParaSite" id="ACRNAN_scaffold2010.g31236.t1">
    <property type="protein sequence ID" value="ACRNAN_scaffold2010.g31236.t1"/>
    <property type="gene ID" value="ACRNAN_scaffold2010.g31236"/>
</dbReference>
<dbReference type="InterPro" id="IPR017452">
    <property type="entry name" value="GPCR_Rhodpsn_7TM"/>
</dbReference>
<feature type="transmembrane region" description="Helical" evidence="6">
    <location>
        <begin position="66"/>
        <end position="95"/>
    </location>
</feature>
<feature type="transmembrane region" description="Helical" evidence="6">
    <location>
        <begin position="27"/>
        <end position="46"/>
    </location>
</feature>
<evidence type="ECO:0000256" key="2">
    <source>
        <dbReference type="ARBA" id="ARBA00022692"/>
    </source>
</evidence>
<feature type="compositionally biased region" description="Polar residues" evidence="5">
    <location>
        <begin position="420"/>
        <end position="433"/>
    </location>
</feature>
<evidence type="ECO:0000313" key="9">
    <source>
        <dbReference type="WBParaSite" id="ACRNAN_scaffold2010.g31236.t1"/>
    </source>
</evidence>
<dbReference type="SMART" id="SM01381">
    <property type="entry name" value="7TM_GPCR_Srsx"/>
    <property type="match status" value="1"/>
</dbReference>
<feature type="compositionally biased region" description="Polar residues" evidence="5">
    <location>
        <begin position="459"/>
        <end position="481"/>
    </location>
</feature>
<comment type="subcellular location">
    <subcellularLocation>
        <location evidence="1">Membrane</location>
    </subcellularLocation>
</comment>
<dbReference type="SUPFAM" id="SSF81321">
    <property type="entry name" value="Family A G protein-coupled receptor-like"/>
    <property type="match status" value="1"/>
</dbReference>
<evidence type="ECO:0000256" key="3">
    <source>
        <dbReference type="ARBA" id="ARBA00022989"/>
    </source>
</evidence>
<dbReference type="AlphaFoldDB" id="A0A914D941"/>
<protein>
    <submittedName>
        <fullName evidence="9">G-protein coupled receptors family 1 profile domain-containing protein</fullName>
    </submittedName>
</protein>
<organism evidence="8 9">
    <name type="scientific">Acrobeloides nanus</name>
    <dbReference type="NCBI Taxonomy" id="290746"/>
    <lineage>
        <taxon>Eukaryota</taxon>
        <taxon>Metazoa</taxon>
        <taxon>Ecdysozoa</taxon>
        <taxon>Nematoda</taxon>
        <taxon>Chromadorea</taxon>
        <taxon>Rhabditida</taxon>
        <taxon>Tylenchina</taxon>
        <taxon>Cephalobomorpha</taxon>
        <taxon>Cephaloboidea</taxon>
        <taxon>Cephalobidae</taxon>
        <taxon>Acrobeloides</taxon>
    </lineage>
</organism>
<proteinExistence type="predicted"/>
<evidence type="ECO:0000256" key="4">
    <source>
        <dbReference type="ARBA" id="ARBA00023136"/>
    </source>
</evidence>
<accession>A0A914D941</accession>